<dbReference type="InterPro" id="IPR018958">
    <property type="entry name" value="Knr4/Smi1-like_dom"/>
</dbReference>
<dbReference type="AlphaFoldDB" id="A0A6P7SZ79"/>
<dbReference type="PANTHER" id="PTHR31854">
    <property type="entry name" value="TUBULIN POLYGLUTAMYLASE COMPLEX SUBUNIT 2"/>
    <property type="match status" value="1"/>
</dbReference>
<dbReference type="KEGG" id="osn:115218074"/>
<dbReference type="Pfam" id="PF09346">
    <property type="entry name" value="SMI1_KNR4"/>
    <property type="match status" value="1"/>
</dbReference>
<protein>
    <submittedName>
        <fullName evidence="4">Tubulin polyglutamylase complex subunit 2-like isoform X1</fullName>
    </submittedName>
</protein>
<gene>
    <name evidence="4" type="primary">LOC115218074</name>
</gene>
<evidence type="ECO:0000256" key="1">
    <source>
        <dbReference type="SAM" id="MobiDB-lite"/>
    </source>
</evidence>
<proteinExistence type="predicted"/>
<dbReference type="SUPFAM" id="SSF160631">
    <property type="entry name" value="SMI1/KNR4-like"/>
    <property type="match status" value="1"/>
</dbReference>
<evidence type="ECO:0000259" key="2">
    <source>
        <dbReference type="SMART" id="SM00860"/>
    </source>
</evidence>
<keyword evidence="3" id="KW-1185">Reference proteome</keyword>
<dbReference type="InterPro" id="IPR037883">
    <property type="entry name" value="Knr4/Smi1-like_sf"/>
</dbReference>
<evidence type="ECO:0000313" key="4">
    <source>
        <dbReference type="RefSeq" id="XP_029643708.1"/>
    </source>
</evidence>
<reference evidence="4" key="1">
    <citation type="submission" date="2025-08" db="UniProtKB">
        <authorList>
            <consortium name="RefSeq"/>
        </authorList>
    </citation>
    <scope>IDENTIFICATION</scope>
</reference>
<dbReference type="PANTHER" id="PTHR31854:SF2">
    <property type="entry name" value="TUBULIN POLYGLUTAMYLASE COMPLEX SUBUNIT 2"/>
    <property type="match status" value="1"/>
</dbReference>
<evidence type="ECO:0000313" key="3">
    <source>
        <dbReference type="Proteomes" id="UP000515154"/>
    </source>
</evidence>
<dbReference type="SMART" id="SM00860">
    <property type="entry name" value="SMI1_KNR4"/>
    <property type="match status" value="1"/>
</dbReference>
<organism evidence="3 4">
    <name type="scientific">Octopus sinensis</name>
    <name type="common">East Asian common octopus</name>
    <dbReference type="NCBI Taxonomy" id="2607531"/>
    <lineage>
        <taxon>Eukaryota</taxon>
        <taxon>Metazoa</taxon>
        <taxon>Spiralia</taxon>
        <taxon>Lophotrochozoa</taxon>
        <taxon>Mollusca</taxon>
        <taxon>Cephalopoda</taxon>
        <taxon>Coleoidea</taxon>
        <taxon>Octopodiformes</taxon>
        <taxon>Octopoda</taxon>
        <taxon>Incirrata</taxon>
        <taxon>Octopodidae</taxon>
        <taxon>Octopus</taxon>
    </lineage>
</organism>
<sequence>MEENVSEIMQRITFSVVKYLETKTGVCNVKLHERTGTTKEALSSWEQKNSCLLPDDLKNYYLTSNGIKLTWSVKIDSSNPYPLGLMYLHPVDDIMEITGKSKNKAGKTVTKEQDSDTESEDEDSGLKKPSFTSSYRIFELDPCAGLGKVCLVYRNSHSGCSEIWFLDRSLRWHFLVANFTTYYRLMLLHLGLPQWQYIFTDIGLSMQAKQWFNIYAPSRIQTDVSQGRTYEHDLRDSLSVTPNQLDVSKIFKGKNEKKKPPVAQQINQMVKKRVVQNRQTGLVNPRLVPLNQNNTLKGSK</sequence>
<dbReference type="InterPro" id="IPR039231">
    <property type="entry name" value="TPGS2"/>
</dbReference>
<dbReference type="RefSeq" id="XP_029643708.1">
    <property type="nucleotide sequence ID" value="XM_029787848.2"/>
</dbReference>
<dbReference type="Proteomes" id="UP000515154">
    <property type="component" value="Linkage group LG12"/>
</dbReference>
<accession>A0A6P7SZ79</accession>
<feature type="region of interest" description="Disordered" evidence="1">
    <location>
        <begin position="105"/>
        <end position="127"/>
    </location>
</feature>
<feature type="domain" description="Knr4/Smi1-like" evidence="2">
    <location>
        <begin position="36"/>
        <end position="185"/>
    </location>
</feature>
<name>A0A6P7SZ79_9MOLL</name>